<keyword evidence="2" id="KW-1185">Reference proteome</keyword>
<gene>
    <name evidence="1" type="ORF">AV530_007427</name>
</gene>
<dbReference type="AlphaFoldDB" id="A0A1V4JXP6"/>
<comment type="caution">
    <text evidence="1">The sequence shown here is derived from an EMBL/GenBank/DDBJ whole genome shotgun (WGS) entry which is preliminary data.</text>
</comment>
<accession>A0A1V4JXP6</accession>
<evidence type="ECO:0000313" key="1">
    <source>
        <dbReference type="EMBL" id="OPJ76992.1"/>
    </source>
</evidence>
<reference evidence="1 2" key="1">
    <citation type="submission" date="2016-02" db="EMBL/GenBank/DDBJ databases">
        <title>Band-tailed pigeon sequencing and assembly.</title>
        <authorList>
            <person name="Soares A.E."/>
            <person name="Novak B.J."/>
            <person name="Rice E.S."/>
            <person name="O'Connell B."/>
            <person name="Chang D."/>
            <person name="Weber S."/>
            <person name="Shapiro B."/>
        </authorList>
    </citation>
    <scope>NUCLEOTIDE SEQUENCE [LARGE SCALE GENOMIC DNA]</scope>
    <source>
        <strain evidence="1">BTP2013</strain>
        <tissue evidence="1">Blood</tissue>
    </source>
</reference>
<dbReference type="Proteomes" id="UP000190648">
    <property type="component" value="Unassembled WGS sequence"/>
</dbReference>
<sequence length="78" mass="8670">MATQMDLLKLVTMALEYWAAHDLSEEGRAAQLRQVAHTSGAAASSMQMYSDRSWCEHASIPKKQLPSYKVSFLGLVLI</sequence>
<name>A0A1V4JXP6_PATFA</name>
<proteinExistence type="predicted"/>
<organism evidence="1 2">
    <name type="scientific">Patagioenas fasciata monilis</name>
    <dbReference type="NCBI Taxonomy" id="372326"/>
    <lineage>
        <taxon>Eukaryota</taxon>
        <taxon>Metazoa</taxon>
        <taxon>Chordata</taxon>
        <taxon>Craniata</taxon>
        <taxon>Vertebrata</taxon>
        <taxon>Euteleostomi</taxon>
        <taxon>Archelosauria</taxon>
        <taxon>Archosauria</taxon>
        <taxon>Dinosauria</taxon>
        <taxon>Saurischia</taxon>
        <taxon>Theropoda</taxon>
        <taxon>Coelurosauria</taxon>
        <taxon>Aves</taxon>
        <taxon>Neognathae</taxon>
        <taxon>Neoaves</taxon>
        <taxon>Columbimorphae</taxon>
        <taxon>Columbiformes</taxon>
        <taxon>Columbidae</taxon>
        <taxon>Patagioenas</taxon>
    </lineage>
</organism>
<dbReference type="EMBL" id="LSYS01005497">
    <property type="protein sequence ID" value="OPJ76992.1"/>
    <property type="molecule type" value="Genomic_DNA"/>
</dbReference>
<protein>
    <submittedName>
        <fullName evidence="1">Uncharacterized protein</fullName>
    </submittedName>
</protein>
<evidence type="ECO:0000313" key="2">
    <source>
        <dbReference type="Proteomes" id="UP000190648"/>
    </source>
</evidence>